<dbReference type="Proteomes" id="UP000596004">
    <property type="component" value="Chromosome"/>
</dbReference>
<reference evidence="1" key="1">
    <citation type="submission" date="2020-11" db="EMBL/GenBank/DDBJ databases">
        <title>Connecting structure to function with the recovery of over 1000 high-quality activated sludge metagenome-assembled genomes encoding full-length rRNA genes using long-read sequencing.</title>
        <authorList>
            <person name="Singleton C.M."/>
            <person name="Petriglieri F."/>
            <person name="Kristensen J.M."/>
            <person name="Kirkegaard R.H."/>
            <person name="Michaelsen T.Y."/>
            <person name="Andersen M.H."/>
            <person name="Karst S.M."/>
            <person name="Dueholm M.S."/>
            <person name="Nielsen P.H."/>
            <person name="Albertsen M."/>
        </authorList>
    </citation>
    <scope>NUCLEOTIDE SEQUENCE</scope>
    <source>
        <strain evidence="1">Fred_18-Q3-R57-64_BAT3C.431</strain>
    </source>
</reference>
<proteinExistence type="predicted"/>
<accession>A0A7T9I1M5</accession>
<evidence type="ECO:0000313" key="1">
    <source>
        <dbReference type="EMBL" id="QQR92498.1"/>
    </source>
</evidence>
<protein>
    <submittedName>
        <fullName evidence="1">Uncharacterized protein</fullName>
    </submittedName>
</protein>
<name>A0A7T9I1M5_9ARCH</name>
<dbReference type="AlphaFoldDB" id="A0A7T9I1M5"/>
<dbReference type="EMBL" id="CP064981">
    <property type="protein sequence ID" value="QQR92498.1"/>
    <property type="molecule type" value="Genomic_DNA"/>
</dbReference>
<sequence length="284" mass="33551">MVSETDSLALVSNQPKNAKSAIIQKLSKQWPLTPKQLTHAVQREYGMDITYQAVHKALLELEKEKVLSKEDSQWKLNPEWLKQHHTFVEKAIQHYQGKKNHYSIDLNKTEPQYFEFDSFTDFCVETANLIGNKILCKNGEIAIVIMEYGYWSFKFKFEHLQVLLQLMLSAPKSVNFIRKITPFGKWIQEQYRRVGAVTKENGAKIDIDEDLILQGNWIIEIQFSPKSKKIIEHYWNKWKSLEDGYREFGLKEEPKMEIRVKITKNIELANFMRKQFDKYLQEGK</sequence>
<organism evidence="1">
    <name type="scientific">Candidatus Iainarchaeum sp</name>
    <dbReference type="NCBI Taxonomy" id="3101447"/>
    <lineage>
        <taxon>Archaea</taxon>
        <taxon>Candidatus Iainarchaeota</taxon>
        <taxon>Candidatus Iainarchaeia</taxon>
        <taxon>Candidatus Iainarchaeales</taxon>
        <taxon>Candidatus Iainarchaeaceae</taxon>
        <taxon>Candidatus Iainarchaeum</taxon>
    </lineage>
</organism>
<gene>
    <name evidence="1" type="ORF">IPJ89_05120</name>
</gene>